<comment type="similarity">
    <text evidence="2">Belongs to the zinc-containing alcohol dehydrogenase family.</text>
</comment>
<sequence length="353" mass="38751">MAIPKTQSAFGYEKGTLDLVQFDDEPVQTPGDNELLLKVEAAGLCMSDPHLIQSGPLVAKVGQEAPPERFVMGHEIAGQVAAVGDNLKNDPRYKEGTRFSMQIAIACGACENCRTGIDNQCSQSAEAYGLNAHGGFQQYLLVKNLRSLLPIPDNVSYETAAVSTDSVLTPFHAVQKVKNMLNPTSKVLVVGIGGLGINALQILNNYGVHIVAVDVKESLKDIALSNGAKEFHTDIFKSSHPLESFDVCFDFVGMQPTSDICQKFVKHQGKIVSIGLGRSKFTIYNFHMARREVQYIFCFGGTSAEQIEMMKWISLGKLKPHFNVYDFKELPDYLGKLVMGEIEGRAVFRPSKL</sequence>
<comment type="cofactor">
    <cofactor evidence="1">
        <name>Zn(2+)</name>
        <dbReference type="ChEBI" id="CHEBI:29105"/>
    </cofactor>
</comment>
<dbReference type="STRING" id="984487.A0A1E4SJY0"/>
<keyword evidence="4" id="KW-0862">Zinc</keyword>
<dbReference type="InterPro" id="IPR011032">
    <property type="entry name" value="GroES-like_sf"/>
</dbReference>
<dbReference type="PANTHER" id="PTHR42940:SF8">
    <property type="entry name" value="VACUOLAR PROTEIN SORTING-ASSOCIATED PROTEIN 11"/>
    <property type="match status" value="1"/>
</dbReference>
<gene>
    <name evidence="7" type="ORF">CANTADRAFT_25650</name>
</gene>
<dbReference type="AlphaFoldDB" id="A0A1E4SJY0"/>
<evidence type="ECO:0000256" key="5">
    <source>
        <dbReference type="ARBA" id="ARBA00023002"/>
    </source>
</evidence>
<dbReference type="GeneID" id="30981625"/>
<keyword evidence="8" id="KW-1185">Reference proteome</keyword>
<evidence type="ECO:0000259" key="6">
    <source>
        <dbReference type="SMART" id="SM00829"/>
    </source>
</evidence>
<dbReference type="GO" id="GO:0005737">
    <property type="term" value="C:cytoplasm"/>
    <property type="evidence" value="ECO:0007669"/>
    <property type="project" value="TreeGrafter"/>
</dbReference>
<feature type="domain" description="Enoyl reductase (ER)" evidence="6">
    <location>
        <begin position="15"/>
        <end position="339"/>
    </location>
</feature>
<dbReference type="OrthoDB" id="1879366at2759"/>
<dbReference type="InterPro" id="IPR020843">
    <property type="entry name" value="ER"/>
</dbReference>
<dbReference type="CDD" id="cd08254">
    <property type="entry name" value="hydroxyacyl_CoA_DH"/>
    <property type="match status" value="1"/>
</dbReference>
<dbReference type="EMBL" id="KV453911">
    <property type="protein sequence ID" value="ODV79809.1"/>
    <property type="molecule type" value="Genomic_DNA"/>
</dbReference>
<evidence type="ECO:0000313" key="8">
    <source>
        <dbReference type="Proteomes" id="UP000094285"/>
    </source>
</evidence>
<dbReference type="SMART" id="SM00829">
    <property type="entry name" value="PKS_ER"/>
    <property type="match status" value="1"/>
</dbReference>
<accession>A0A1E4SJY0</accession>
<evidence type="ECO:0000256" key="1">
    <source>
        <dbReference type="ARBA" id="ARBA00001947"/>
    </source>
</evidence>
<proteinExistence type="inferred from homology"/>
<evidence type="ECO:0000256" key="3">
    <source>
        <dbReference type="ARBA" id="ARBA00022723"/>
    </source>
</evidence>
<dbReference type="Pfam" id="PF00107">
    <property type="entry name" value="ADH_zinc_N"/>
    <property type="match status" value="1"/>
</dbReference>
<dbReference type="GO" id="GO:0046872">
    <property type="term" value="F:metal ion binding"/>
    <property type="evidence" value="ECO:0007669"/>
    <property type="project" value="UniProtKB-KW"/>
</dbReference>
<dbReference type="InterPro" id="IPR013149">
    <property type="entry name" value="ADH-like_C"/>
</dbReference>
<dbReference type="PANTHER" id="PTHR42940">
    <property type="entry name" value="ALCOHOL DEHYDROGENASE 1-RELATED"/>
    <property type="match status" value="1"/>
</dbReference>
<keyword evidence="3" id="KW-0479">Metal-binding</keyword>
<dbReference type="Gene3D" id="3.40.50.720">
    <property type="entry name" value="NAD(P)-binding Rossmann-like Domain"/>
    <property type="match status" value="1"/>
</dbReference>
<dbReference type="SUPFAM" id="SSF51735">
    <property type="entry name" value="NAD(P)-binding Rossmann-fold domains"/>
    <property type="match status" value="1"/>
</dbReference>
<dbReference type="GO" id="GO:0004022">
    <property type="term" value="F:alcohol dehydrogenase (NAD+) activity"/>
    <property type="evidence" value="ECO:0007669"/>
    <property type="project" value="TreeGrafter"/>
</dbReference>
<organism evidence="7 8">
    <name type="scientific">Suhomyces tanzawaensis NRRL Y-17324</name>
    <dbReference type="NCBI Taxonomy" id="984487"/>
    <lineage>
        <taxon>Eukaryota</taxon>
        <taxon>Fungi</taxon>
        <taxon>Dikarya</taxon>
        <taxon>Ascomycota</taxon>
        <taxon>Saccharomycotina</taxon>
        <taxon>Pichiomycetes</taxon>
        <taxon>Debaryomycetaceae</taxon>
        <taxon>Suhomyces</taxon>
    </lineage>
</organism>
<reference evidence="8" key="1">
    <citation type="submission" date="2016-05" db="EMBL/GenBank/DDBJ databases">
        <title>Comparative genomics of biotechnologically important yeasts.</title>
        <authorList>
            <consortium name="DOE Joint Genome Institute"/>
            <person name="Riley R."/>
            <person name="Haridas S."/>
            <person name="Wolfe K.H."/>
            <person name="Lopes M.R."/>
            <person name="Hittinger C.T."/>
            <person name="Goker M."/>
            <person name="Salamov A."/>
            <person name="Wisecaver J."/>
            <person name="Long T.M."/>
            <person name="Aerts A.L."/>
            <person name="Barry K."/>
            <person name="Choi C."/>
            <person name="Clum A."/>
            <person name="Coughlan A.Y."/>
            <person name="Deshpande S."/>
            <person name="Douglass A.P."/>
            <person name="Hanson S.J."/>
            <person name="Klenk H.-P."/>
            <person name="Labutti K."/>
            <person name="Lapidus A."/>
            <person name="Lindquist E."/>
            <person name="Lipzen A."/>
            <person name="Meier-Kolthoff J.P."/>
            <person name="Ohm R.A."/>
            <person name="Otillar R.P."/>
            <person name="Pangilinan J."/>
            <person name="Peng Y."/>
            <person name="Rokas A."/>
            <person name="Rosa C.A."/>
            <person name="Scheuner C."/>
            <person name="Sibirny A.A."/>
            <person name="Slot J.C."/>
            <person name="Stielow J.B."/>
            <person name="Sun H."/>
            <person name="Kurtzman C.P."/>
            <person name="Blackwell M."/>
            <person name="Grigoriev I.V."/>
            <person name="Jeffries T.W."/>
        </authorList>
    </citation>
    <scope>NUCLEOTIDE SEQUENCE [LARGE SCALE GENOMIC DNA]</scope>
    <source>
        <strain evidence="8">NRRL Y-17324</strain>
    </source>
</reference>
<dbReference type="Gene3D" id="3.90.180.10">
    <property type="entry name" value="Medium-chain alcohol dehydrogenases, catalytic domain"/>
    <property type="match status" value="1"/>
</dbReference>
<dbReference type="InterPro" id="IPR036291">
    <property type="entry name" value="NAD(P)-bd_dom_sf"/>
</dbReference>
<evidence type="ECO:0000256" key="4">
    <source>
        <dbReference type="ARBA" id="ARBA00022833"/>
    </source>
</evidence>
<keyword evidence="5" id="KW-0560">Oxidoreductase</keyword>
<evidence type="ECO:0000313" key="7">
    <source>
        <dbReference type="EMBL" id="ODV79809.1"/>
    </source>
</evidence>
<evidence type="ECO:0000256" key="2">
    <source>
        <dbReference type="ARBA" id="ARBA00008072"/>
    </source>
</evidence>
<dbReference type="Pfam" id="PF08240">
    <property type="entry name" value="ADH_N"/>
    <property type="match status" value="1"/>
</dbReference>
<dbReference type="Proteomes" id="UP000094285">
    <property type="component" value="Unassembled WGS sequence"/>
</dbReference>
<name>A0A1E4SJY0_9ASCO</name>
<dbReference type="RefSeq" id="XP_020064931.1">
    <property type="nucleotide sequence ID" value="XM_020207488.1"/>
</dbReference>
<protein>
    <submittedName>
        <fullName evidence="7">GroES-like protein</fullName>
    </submittedName>
</protein>
<dbReference type="InterPro" id="IPR013154">
    <property type="entry name" value="ADH-like_N"/>
</dbReference>
<dbReference type="SUPFAM" id="SSF50129">
    <property type="entry name" value="GroES-like"/>
    <property type="match status" value="1"/>
</dbReference>